<evidence type="ECO:0000313" key="3">
    <source>
        <dbReference type="EMBL" id="TAA73941.1"/>
    </source>
</evidence>
<sequence>MCKLNGILCGVVALSLFVGCGSALAEKAQLDNNAASEIVLDVVRIEACVDNTDECFVAGGSKQMNLFDLAEGKVEAEGKVDFAKQVLLPDNTTELRLVLGDKSTVAVNGKSFSLTVPSGQTSGLKLKGENIFPKKGGFLTSLALNFDLGKMLVEQKKNGTDAAYSLKPVIQVASADIKPMPENTVGAVVLPGQESVIELGNAFTLSIPSGAVSGATVLTVEEIKNYIEVIDPLTQQIIIKPDLASTFKLEPDGFVFA</sequence>
<feature type="chain" id="PRO_5021888506" description="DUF4382 domain-containing protein" evidence="1">
    <location>
        <begin position="26"/>
        <end position="257"/>
    </location>
</feature>
<gene>
    <name evidence="3" type="ORF">CDV28_14813</name>
</gene>
<dbReference type="Pfam" id="PF14321">
    <property type="entry name" value="DUF4382"/>
    <property type="match status" value="1"/>
</dbReference>
<evidence type="ECO:0000313" key="4">
    <source>
        <dbReference type="Proteomes" id="UP000316238"/>
    </source>
</evidence>
<name>A0A521FZ61_9BACT</name>
<dbReference type="InterPro" id="IPR025491">
    <property type="entry name" value="DUF4382"/>
</dbReference>
<accession>A0A521FZ61</accession>
<dbReference type="AlphaFoldDB" id="A0A521FZ61"/>
<keyword evidence="4" id="KW-1185">Reference proteome</keyword>
<keyword evidence="1" id="KW-0732">Signal</keyword>
<feature type="signal peptide" evidence="1">
    <location>
        <begin position="1"/>
        <end position="25"/>
    </location>
</feature>
<evidence type="ECO:0000259" key="2">
    <source>
        <dbReference type="Pfam" id="PF14321"/>
    </source>
</evidence>
<dbReference type="EMBL" id="NQJD01000048">
    <property type="protein sequence ID" value="TAA73941.1"/>
    <property type="molecule type" value="Genomic_DNA"/>
</dbReference>
<proteinExistence type="predicted"/>
<organism evidence="3 4">
    <name type="scientific">Candidatus Electronema aureum</name>
    <dbReference type="NCBI Taxonomy" id="2005002"/>
    <lineage>
        <taxon>Bacteria</taxon>
        <taxon>Pseudomonadati</taxon>
        <taxon>Thermodesulfobacteriota</taxon>
        <taxon>Desulfobulbia</taxon>
        <taxon>Desulfobulbales</taxon>
        <taxon>Desulfobulbaceae</taxon>
        <taxon>Candidatus Electronema</taxon>
    </lineage>
</organism>
<protein>
    <recommendedName>
        <fullName evidence="2">DUF4382 domain-containing protein</fullName>
    </recommendedName>
</protein>
<feature type="domain" description="DUF4382" evidence="2">
    <location>
        <begin position="35"/>
        <end position="168"/>
    </location>
</feature>
<comment type="caution">
    <text evidence="3">The sequence shown here is derived from an EMBL/GenBank/DDBJ whole genome shotgun (WGS) entry which is preliminary data.</text>
</comment>
<feature type="non-terminal residue" evidence="3">
    <location>
        <position position="257"/>
    </location>
</feature>
<evidence type="ECO:0000256" key="1">
    <source>
        <dbReference type="SAM" id="SignalP"/>
    </source>
</evidence>
<reference evidence="3" key="1">
    <citation type="submission" date="2017-07" db="EMBL/GenBank/DDBJ databases">
        <title>The cable genome - Insights into the physiology and evolution of filamentous bacteria capable of sulfide oxidation via long distance electron transfer.</title>
        <authorList>
            <person name="Thorup C."/>
            <person name="Bjerg J.T."/>
            <person name="Schreiber L."/>
            <person name="Nielsen L.P."/>
            <person name="Kjeldsen K.U."/>
            <person name="Boesen T."/>
            <person name="Boggild A."/>
            <person name="Meysman F."/>
            <person name="Geelhoed J."/>
            <person name="Schramm A."/>
        </authorList>
    </citation>
    <scope>NUCLEOTIDE SEQUENCE [LARGE SCALE GENOMIC DNA]</scope>
    <source>
        <strain evidence="3">GS</strain>
    </source>
</reference>
<dbReference type="Proteomes" id="UP000316238">
    <property type="component" value="Unassembled WGS sequence"/>
</dbReference>
<dbReference type="PROSITE" id="PS51257">
    <property type="entry name" value="PROKAR_LIPOPROTEIN"/>
    <property type="match status" value="1"/>
</dbReference>